<accession>A0A9P4V180</accession>
<sequence>MSTKFLCLAGAFGSVEKFQVQMAPLVNELEGDGTASFYFAHGQHEAKPPPGFEEFFGGPPFYRWMEAVAPPPTAEGETNPAVEDGLEKIRDFPQGASPEDTLRLFNPFGRSEALAKTAAEALEFLKGIIKEHGPFDAIVGYSEGSILAGTLIMREQALREAGGYNNHFKLAMFFGGWPPLKQDLTGMMYCDETDEVIPIPTCHVIGSLDPYVDGSMALYNVCDPETAILFDHAKGHTLPRTKETVKELGDTIRDMIKEARAREQ</sequence>
<reference evidence="3" key="1">
    <citation type="journal article" date="2020" name="Stud. Mycol.">
        <title>101 Dothideomycetes genomes: a test case for predicting lifestyles and emergence of pathogens.</title>
        <authorList>
            <person name="Haridas S."/>
            <person name="Albert R."/>
            <person name="Binder M."/>
            <person name="Bloem J."/>
            <person name="Labutti K."/>
            <person name="Salamov A."/>
            <person name="Andreopoulos B."/>
            <person name="Baker S."/>
            <person name="Barry K."/>
            <person name="Bills G."/>
            <person name="Bluhm B."/>
            <person name="Cannon C."/>
            <person name="Castanera R."/>
            <person name="Culley D."/>
            <person name="Daum C."/>
            <person name="Ezra D."/>
            <person name="Gonzalez J."/>
            <person name="Henrissat B."/>
            <person name="Kuo A."/>
            <person name="Liang C."/>
            <person name="Lipzen A."/>
            <person name="Lutzoni F."/>
            <person name="Magnuson J."/>
            <person name="Mondo S."/>
            <person name="Nolan M."/>
            <person name="Ohm R."/>
            <person name="Pangilinan J."/>
            <person name="Park H.-J."/>
            <person name="Ramirez L."/>
            <person name="Alfaro M."/>
            <person name="Sun H."/>
            <person name="Tritt A."/>
            <person name="Yoshinaga Y."/>
            <person name="Zwiers L.-H."/>
            <person name="Turgeon B."/>
            <person name="Goodwin S."/>
            <person name="Spatafora J."/>
            <person name="Crous P."/>
            <person name="Grigoriev I."/>
        </authorList>
    </citation>
    <scope>NUCLEOTIDE SEQUENCE</scope>
    <source>
        <strain evidence="3">CBS 125425</strain>
    </source>
</reference>
<keyword evidence="1" id="KW-0378">Hydrolase</keyword>
<dbReference type="EMBL" id="ML996171">
    <property type="protein sequence ID" value="KAF2732823.1"/>
    <property type="molecule type" value="Genomic_DNA"/>
</dbReference>
<gene>
    <name evidence="3" type="ORF">EJ04DRAFT_302833</name>
</gene>
<evidence type="ECO:0000256" key="1">
    <source>
        <dbReference type="ARBA" id="ARBA00022801"/>
    </source>
</evidence>
<evidence type="ECO:0000313" key="4">
    <source>
        <dbReference type="Proteomes" id="UP000799444"/>
    </source>
</evidence>
<dbReference type="GO" id="GO:0019748">
    <property type="term" value="P:secondary metabolic process"/>
    <property type="evidence" value="ECO:0007669"/>
    <property type="project" value="TreeGrafter"/>
</dbReference>
<proteinExistence type="predicted"/>
<dbReference type="Proteomes" id="UP000799444">
    <property type="component" value="Unassembled WGS sequence"/>
</dbReference>
<dbReference type="PANTHER" id="PTHR48070:SF4">
    <property type="entry name" value="ESTERASE ALNB"/>
    <property type="match status" value="1"/>
</dbReference>
<organism evidence="3 4">
    <name type="scientific">Polyplosphaeria fusca</name>
    <dbReference type="NCBI Taxonomy" id="682080"/>
    <lineage>
        <taxon>Eukaryota</taxon>
        <taxon>Fungi</taxon>
        <taxon>Dikarya</taxon>
        <taxon>Ascomycota</taxon>
        <taxon>Pezizomycotina</taxon>
        <taxon>Dothideomycetes</taxon>
        <taxon>Pleosporomycetidae</taxon>
        <taxon>Pleosporales</taxon>
        <taxon>Tetraplosphaeriaceae</taxon>
        <taxon>Polyplosphaeria</taxon>
    </lineage>
</organism>
<name>A0A9P4V180_9PLEO</name>
<keyword evidence="4" id="KW-1185">Reference proteome</keyword>
<dbReference type="AlphaFoldDB" id="A0A9P4V180"/>
<feature type="domain" description="Serine hydrolase" evidence="2">
    <location>
        <begin position="3"/>
        <end position="247"/>
    </location>
</feature>
<dbReference type="GO" id="GO:0005634">
    <property type="term" value="C:nucleus"/>
    <property type="evidence" value="ECO:0007669"/>
    <property type="project" value="TreeGrafter"/>
</dbReference>
<dbReference type="GO" id="GO:0016787">
    <property type="term" value="F:hydrolase activity"/>
    <property type="evidence" value="ECO:0007669"/>
    <property type="project" value="UniProtKB-KW"/>
</dbReference>
<dbReference type="InterPro" id="IPR005645">
    <property type="entry name" value="FSH-like_dom"/>
</dbReference>
<dbReference type="Gene3D" id="3.40.50.1820">
    <property type="entry name" value="alpha/beta hydrolase"/>
    <property type="match status" value="1"/>
</dbReference>
<dbReference type="PANTHER" id="PTHR48070">
    <property type="entry name" value="ESTERASE OVCA2"/>
    <property type="match status" value="1"/>
</dbReference>
<dbReference type="SUPFAM" id="SSF53474">
    <property type="entry name" value="alpha/beta-Hydrolases"/>
    <property type="match status" value="1"/>
</dbReference>
<dbReference type="InterPro" id="IPR050593">
    <property type="entry name" value="LovG"/>
</dbReference>
<dbReference type="OrthoDB" id="414698at2759"/>
<dbReference type="InterPro" id="IPR029058">
    <property type="entry name" value="AB_hydrolase_fold"/>
</dbReference>
<comment type="caution">
    <text evidence="3">The sequence shown here is derived from an EMBL/GenBank/DDBJ whole genome shotgun (WGS) entry which is preliminary data.</text>
</comment>
<evidence type="ECO:0000259" key="2">
    <source>
        <dbReference type="Pfam" id="PF03959"/>
    </source>
</evidence>
<protein>
    <recommendedName>
        <fullName evidence="2">Serine hydrolase domain-containing protein</fullName>
    </recommendedName>
</protein>
<dbReference type="GO" id="GO:0005737">
    <property type="term" value="C:cytoplasm"/>
    <property type="evidence" value="ECO:0007669"/>
    <property type="project" value="TreeGrafter"/>
</dbReference>
<evidence type="ECO:0000313" key="3">
    <source>
        <dbReference type="EMBL" id="KAF2732823.1"/>
    </source>
</evidence>
<dbReference type="Pfam" id="PF03959">
    <property type="entry name" value="FSH1"/>
    <property type="match status" value="1"/>
</dbReference>